<reference evidence="2 3" key="1">
    <citation type="submission" date="2024-04" db="EMBL/GenBank/DDBJ databases">
        <authorList>
            <person name="Fracassetti M."/>
        </authorList>
    </citation>
    <scope>NUCLEOTIDE SEQUENCE [LARGE SCALE GENOMIC DNA]</scope>
</reference>
<feature type="compositionally biased region" description="Polar residues" evidence="1">
    <location>
        <begin position="54"/>
        <end position="69"/>
    </location>
</feature>
<organism evidence="2 3">
    <name type="scientific">Linum trigynum</name>
    <dbReference type="NCBI Taxonomy" id="586398"/>
    <lineage>
        <taxon>Eukaryota</taxon>
        <taxon>Viridiplantae</taxon>
        <taxon>Streptophyta</taxon>
        <taxon>Embryophyta</taxon>
        <taxon>Tracheophyta</taxon>
        <taxon>Spermatophyta</taxon>
        <taxon>Magnoliopsida</taxon>
        <taxon>eudicotyledons</taxon>
        <taxon>Gunneridae</taxon>
        <taxon>Pentapetalae</taxon>
        <taxon>rosids</taxon>
        <taxon>fabids</taxon>
        <taxon>Malpighiales</taxon>
        <taxon>Linaceae</taxon>
        <taxon>Linum</taxon>
    </lineage>
</organism>
<gene>
    <name evidence="2" type="ORF">LTRI10_LOCUS20061</name>
</gene>
<evidence type="ECO:0000313" key="3">
    <source>
        <dbReference type="Proteomes" id="UP001497516"/>
    </source>
</evidence>
<evidence type="ECO:0000256" key="1">
    <source>
        <dbReference type="SAM" id="MobiDB-lite"/>
    </source>
</evidence>
<dbReference type="AlphaFoldDB" id="A0AAV2DXU1"/>
<evidence type="ECO:0000313" key="2">
    <source>
        <dbReference type="EMBL" id="CAL1378486.1"/>
    </source>
</evidence>
<keyword evidence="3" id="KW-1185">Reference proteome</keyword>
<proteinExistence type="predicted"/>
<name>A0AAV2DXU1_9ROSI</name>
<protein>
    <submittedName>
        <fullName evidence="2">Uncharacterized protein</fullName>
    </submittedName>
</protein>
<accession>A0AAV2DXU1</accession>
<dbReference type="EMBL" id="OZ034816">
    <property type="protein sequence ID" value="CAL1378486.1"/>
    <property type="molecule type" value="Genomic_DNA"/>
</dbReference>
<dbReference type="Proteomes" id="UP001497516">
    <property type="component" value="Chromosome 3"/>
</dbReference>
<sequence>MKSKSREYRNVFVRINTCPFRVLGRARDLYARSLTECTTRASHNTRRRVPYHPSQYNSQPSSLSVASSM</sequence>
<feature type="region of interest" description="Disordered" evidence="1">
    <location>
        <begin position="41"/>
        <end position="69"/>
    </location>
</feature>